<dbReference type="Proteomes" id="UP000001610">
    <property type="component" value="Unassembled WGS sequence"/>
</dbReference>
<feature type="compositionally biased region" description="Polar residues" evidence="1">
    <location>
        <begin position="51"/>
        <end position="63"/>
    </location>
</feature>
<dbReference type="VEuPathDB" id="FungiDB:CCM_06492"/>
<accession>G3JMN6</accession>
<sequence>MPISSLRRCTKLGDFAWPSKIAARALWRCVFASSGADTAPSHDEHHRPQHSLKNPSLGGNKTGQVGVKLVSQLSKPPLRGYAVIRQTALAASPSNSVPAPGEVMGRYHGSNHITTGGIITLWYCRGLHAARAGKHHVGQSSVTKALTTNYLPRLPGTGSPGWNQNSYGDLWYFEAIPQIDRQVEHYDEKTEYAMILCGVSKCGAGINFLLRGQNSRRAPDESCTPSTLKLTTCHSMRWYLVSWIAMRELQFGGDRNHLVIITPNLLNRQRLGLNNSILGQLHSTSVHQQRHTSSLASMFQLLSSRSSERGKTPDAILLLWSPGSHIYGETLLSGAGALALAIVDESEADIVEVGQY</sequence>
<evidence type="ECO:0000313" key="3">
    <source>
        <dbReference type="Proteomes" id="UP000001610"/>
    </source>
</evidence>
<name>G3JMN6_CORMM</name>
<dbReference type="AlphaFoldDB" id="G3JMN6"/>
<proteinExistence type="predicted"/>
<dbReference type="EMBL" id="JH126403">
    <property type="protein sequence ID" value="EGX90072.1"/>
    <property type="molecule type" value="Genomic_DNA"/>
</dbReference>
<feature type="region of interest" description="Disordered" evidence="1">
    <location>
        <begin position="37"/>
        <end position="63"/>
    </location>
</feature>
<gene>
    <name evidence="2" type="ORF">CCM_06492</name>
</gene>
<dbReference type="InParanoid" id="G3JMN6"/>
<evidence type="ECO:0000313" key="2">
    <source>
        <dbReference type="EMBL" id="EGX90072.1"/>
    </source>
</evidence>
<evidence type="ECO:0000256" key="1">
    <source>
        <dbReference type="SAM" id="MobiDB-lite"/>
    </source>
</evidence>
<dbReference type="KEGG" id="cmt:CCM_06492"/>
<organism evidence="2 3">
    <name type="scientific">Cordyceps militaris (strain CM01)</name>
    <name type="common">Caterpillar fungus</name>
    <dbReference type="NCBI Taxonomy" id="983644"/>
    <lineage>
        <taxon>Eukaryota</taxon>
        <taxon>Fungi</taxon>
        <taxon>Dikarya</taxon>
        <taxon>Ascomycota</taxon>
        <taxon>Pezizomycotina</taxon>
        <taxon>Sordariomycetes</taxon>
        <taxon>Hypocreomycetidae</taxon>
        <taxon>Hypocreales</taxon>
        <taxon>Cordycipitaceae</taxon>
        <taxon>Cordyceps</taxon>
    </lineage>
</organism>
<reference evidence="2 3" key="1">
    <citation type="journal article" date="2011" name="Genome Biol.">
        <title>Genome sequence of the insect pathogenic fungus Cordyceps militaris, a valued traditional Chinese medicine.</title>
        <authorList>
            <person name="Zheng P."/>
            <person name="Xia Y."/>
            <person name="Xiao G."/>
            <person name="Xiong C."/>
            <person name="Hu X."/>
            <person name="Zhang S."/>
            <person name="Zheng H."/>
            <person name="Huang Y."/>
            <person name="Zhou Y."/>
            <person name="Wang S."/>
            <person name="Zhao G.P."/>
            <person name="Liu X."/>
            <person name="St Leger R.J."/>
            <person name="Wang C."/>
        </authorList>
    </citation>
    <scope>NUCLEOTIDE SEQUENCE [LARGE SCALE GENOMIC DNA]</scope>
    <source>
        <strain evidence="2 3">CM01</strain>
    </source>
</reference>
<keyword evidence="3" id="KW-1185">Reference proteome</keyword>
<dbReference type="RefSeq" id="XP_006671696.1">
    <property type="nucleotide sequence ID" value="XM_006671633.1"/>
</dbReference>
<dbReference type="GeneID" id="18168506"/>
<protein>
    <submittedName>
        <fullName evidence="2">Uncharacterized protein</fullName>
    </submittedName>
</protein>
<dbReference type="HOGENOM" id="CLU_778481_0_0_1"/>